<feature type="transmembrane region" description="Helical" evidence="2">
    <location>
        <begin position="132"/>
        <end position="154"/>
    </location>
</feature>
<evidence type="ECO:0000313" key="4">
    <source>
        <dbReference type="Proteomes" id="UP001283341"/>
    </source>
</evidence>
<keyword evidence="2" id="KW-0472">Membrane</keyword>
<accession>A0AAE0IAK7</accession>
<sequence length="385" mass="43205">MNNPLFKMEHHEQFTLCHYPNTMVVLLTTKGQRMNNHLVMAHQPTQRAGLSDIRKRQTFPGEFDDIPRRVCAHSNSASALKPKNHLSLAFVRCNKPSNTYSSVIMTSPPAAAPSTGISDTTIFNNGWSRLQIFALVFVTGTAAVLLAISIFQFVQGRRHEIFTKDIENHCDIVEAHLKASRMRNHVLEGELYRQNLFIERALNGKSENEQQVLHPFRRPVSKFLTPIVTNFPSTGTVVEQGHVNPFGTPTMSQRSSLGSTGTRDSWQGEVNNIQLRTMTPAVVVSPEQVRTITMMLKDPAQPLGSKALVDSYNPNLPSFRTRIDAGNQDKPDNNQDLFILASSEVDSDDDSEYEEEQPDEVVTGRNLTSFLAQEDDYSEYASTKR</sequence>
<dbReference type="EMBL" id="JAUEDM010000003">
    <property type="protein sequence ID" value="KAK3321594.1"/>
    <property type="molecule type" value="Genomic_DNA"/>
</dbReference>
<organism evidence="3 4">
    <name type="scientific">Apodospora peruviana</name>
    <dbReference type="NCBI Taxonomy" id="516989"/>
    <lineage>
        <taxon>Eukaryota</taxon>
        <taxon>Fungi</taxon>
        <taxon>Dikarya</taxon>
        <taxon>Ascomycota</taxon>
        <taxon>Pezizomycotina</taxon>
        <taxon>Sordariomycetes</taxon>
        <taxon>Sordariomycetidae</taxon>
        <taxon>Sordariales</taxon>
        <taxon>Lasiosphaeriaceae</taxon>
        <taxon>Apodospora</taxon>
    </lineage>
</organism>
<gene>
    <name evidence="3" type="ORF">B0H66DRAFT_552142</name>
</gene>
<dbReference type="Proteomes" id="UP001283341">
    <property type="component" value="Unassembled WGS sequence"/>
</dbReference>
<feature type="region of interest" description="Disordered" evidence="1">
    <location>
        <begin position="343"/>
        <end position="385"/>
    </location>
</feature>
<evidence type="ECO:0000256" key="1">
    <source>
        <dbReference type="SAM" id="MobiDB-lite"/>
    </source>
</evidence>
<proteinExistence type="predicted"/>
<reference evidence="3" key="2">
    <citation type="submission" date="2023-06" db="EMBL/GenBank/DDBJ databases">
        <authorList>
            <consortium name="Lawrence Berkeley National Laboratory"/>
            <person name="Haridas S."/>
            <person name="Hensen N."/>
            <person name="Bonometti L."/>
            <person name="Westerberg I."/>
            <person name="Brannstrom I.O."/>
            <person name="Guillou S."/>
            <person name="Cros-Aarteil S."/>
            <person name="Calhoun S."/>
            <person name="Kuo A."/>
            <person name="Mondo S."/>
            <person name="Pangilinan J."/>
            <person name="Riley R."/>
            <person name="Labutti K."/>
            <person name="Andreopoulos B."/>
            <person name="Lipzen A."/>
            <person name="Chen C."/>
            <person name="Yanf M."/>
            <person name="Daum C."/>
            <person name="Ng V."/>
            <person name="Clum A."/>
            <person name="Steindorff A."/>
            <person name="Ohm R."/>
            <person name="Martin F."/>
            <person name="Silar P."/>
            <person name="Natvig D."/>
            <person name="Lalanne C."/>
            <person name="Gautier V."/>
            <person name="Ament-Velasquez S.L."/>
            <person name="Kruys A."/>
            <person name="Hutchinson M.I."/>
            <person name="Powell A.J."/>
            <person name="Barry K."/>
            <person name="Miller A.N."/>
            <person name="Grigoriev I.V."/>
            <person name="Debuchy R."/>
            <person name="Gladieux P."/>
            <person name="Thoren M.H."/>
            <person name="Johannesson H."/>
        </authorList>
    </citation>
    <scope>NUCLEOTIDE SEQUENCE</scope>
    <source>
        <strain evidence="3">CBS 118394</strain>
    </source>
</reference>
<keyword evidence="2" id="KW-1133">Transmembrane helix</keyword>
<feature type="compositionally biased region" description="Acidic residues" evidence="1">
    <location>
        <begin position="345"/>
        <end position="359"/>
    </location>
</feature>
<dbReference type="AlphaFoldDB" id="A0AAE0IAK7"/>
<reference evidence="3" key="1">
    <citation type="journal article" date="2023" name="Mol. Phylogenet. Evol.">
        <title>Genome-scale phylogeny and comparative genomics of the fungal order Sordariales.</title>
        <authorList>
            <person name="Hensen N."/>
            <person name="Bonometti L."/>
            <person name="Westerberg I."/>
            <person name="Brannstrom I.O."/>
            <person name="Guillou S."/>
            <person name="Cros-Aarteil S."/>
            <person name="Calhoun S."/>
            <person name="Haridas S."/>
            <person name="Kuo A."/>
            <person name="Mondo S."/>
            <person name="Pangilinan J."/>
            <person name="Riley R."/>
            <person name="LaButti K."/>
            <person name="Andreopoulos B."/>
            <person name="Lipzen A."/>
            <person name="Chen C."/>
            <person name="Yan M."/>
            <person name="Daum C."/>
            <person name="Ng V."/>
            <person name="Clum A."/>
            <person name="Steindorff A."/>
            <person name="Ohm R.A."/>
            <person name="Martin F."/>
            <person name="Silar P."/>
            <person name="Natvig D.O."/>
            <person name="Lalanne C."/>
            <person name="Gautier V."/>
            <person name="Ament-Velasquez S.L."/>
            <person name="Kruys A."/>
            <person name="Hutchinson M.I."/>
            <person name="Powell A.J."/>
            <person name="Barry K."/>
            <person name="Miller A.N."/>
            <person name="Grigoriev I.V."/>
            <person name="Debuchy R."/>
            <person name="Gladieux P."/>
            <person name="Hiltunen Thoren M."/>
            <person name="Johannesson H."/>
        </authorList>
    </citation>
    <scope>NUCLEOTIDE SEQUENCE</scope>
    <source>
        <strain evidence="3">CBS 118394</strain>
    </source>
</reference>
<evidence type="ECO:0000313" key="3">
    <source>
        <dbReference type="EMBL" id="KAK3321594.1"/>
    </source>
</evidence>
<name>A0AAE0IAK7_9PEZI</name>
<evidence type="ECO:0000256" key="2">
    <source>
        <dbReference type="SAM" id="Phobius"/>
    </source>
</evidence>
<keyword evidence="2" id="KW-0812">Transmembrane</keyword>
<protein>
    <submittedName>
        <fullName evidence="3">Uncharacterized protein</fullName>
    </submittedName>
</protein>
<comment type="caution">
    <text evidence="3">The sequence shown here is derived from an EMBL/GenBank/DDBJ whole genome shotgun (WGS) entry which is preliminary data.</text>
</comment>
<keyword evidence="4" id="KW-1185">Reference proteome</keyword>